<sequence>MGYVGQKALRRSFKNDVLVTTTDAIEPVEADVDGDVARYMCARECIREQAYLDRLEANDKMKCCYGKK</sequence>
<dbReference type="OrthoDB" id="2433390at2759"/>
<evidence type="ECO:0000313" key="2">
    <source>
        <dbReference type="Proteomes" id="UP000726737"/>
    </source>
</evidence>
<evidence type="ECO:0000313" key="1">
    <source>
        <dbReference type="EMBL" id="KAG0247985.1"/>
    </source>
</evidence>
<protein>
    <submittedName>
        <fullName evidence="1">Uncharacterized protein</fullName>
    </submittedName>
</protein>
<dbReference type="AlphaFoldDB" id="A0A9P6PIJ9"/>
<reference evidence="1" key="1">
    <citation type="journal article" date="2020" name="Fungal Divers.">
        <title>Resolving the Mortierellaceae phylogeny through synthesis of multi-gene phylogenetics and phylogenomics.</title>
        <authorList>
            <person name="Vandepol N."/>
            <person name="Liber J."/>
            <person name="Desiro A."/>
            <person name="Na H."/>
            <person name="Kennedy M."/>
            <person name="Barry K."/>
            <person name="Grigoriev I.V."/>
            <person name="Miller A.N."/>
            <person name="O'Donnell K."/>
            <person name="Stajich J.E."/>
            <person name="Bonito G."/>
        </authorList>
    </citation>
    <scope>NUCLEOTIDE SEQUENCE</scope>
    <source>
        <strain evidence="1">KOD948</strain>
    </source>
</reference>
<keyword evidence="2" id="KW-1185">Reference proteome</keyword>
<name>A0A9P6PIJ9_9FUNG</name>
<comment type="caution">
    <text evidence="1">The sequence shown here is derived from an EMBL/GenBank/DDBJ whole genome shotgun (WGS) entry which is preliminary data.</text>
</comment>
<feature type="non-terminal residue" evidence="1">
    <location>
        <position position="68"/>
    </location>
</feature>
<gene>
    <name evidence="1" type="ORF">BG011_000660</name>
</gene>
<proteinExistence type="predicted"/>
<accession>A0A9P6PIJ9</accession>
<dbReference type="EMBL" id="JAAAJA010001144">
    <property type="protein sequence ID" value="KAG0247985.1"/>
    <property type="molecule type" value="Genomic_DNA"/>
</dbReference>
<dbReference type="Proteomes" id="UP000726737">
    <property type="component" value="Unassembled WGS sequence"/>
</dbReference>
<organism evidence="1 2">
    <name type="scientific">Mortierella polycephala</name>
    <dbReference type="NCBI Taxonomy" id="41804"/>
    <lineage>
        <taxon>Eukaryota</taxon>
        <taxon>Fungi</taxon>
        <taxon>Fungi incertae sedis</taxon>
        <taxon>Mucoromycota</taxon>
        <taxon>Mortierellomycotina</taxon>
        <taxon>Mortierellomycetes</taxon>
        <taxon>Mortierellales</taxon>
        <taxon>Mortierellaceae</taxon>
        <taxon>Mortierella</taxon>
    </lineage>
</organism>